<dbReference type="SUPFAM" id="SSF53067">
    <property type="entry name" value="Actin-like ATPase domain"/>
    <property type="match status" value="1"/>
</dbReference>
<name>A0A2X3BIV1_9ACTO</name>
<evidence type="ECO:0000313" key="5">
    <source>
        <dbReference type="Proteomes" id="UP000250245"/>
    </source>
</evidence>
<evidence type="ECO:0000313" key="3">
    <source>
        <dbReference type="EMBL" id="SQB63384.1"/>
    </source>
</evidence>
<organism evidence="4 5">
    <name type="scientific">Mobiluncus curtisii</name>
    <dbReference type="NCBI Taxonomy" id="2051"/>
    <lineage>
        <taxon>Bacteria</taxon>
        <taxon>Bacillati</taxon>
        <taxon>Actinomycetota</taxon>
        <taxon>Actinomycetes</taxon>
        <taxon>Actinomycetales</taxon>
        <taxon>Actinomycetaceae</taxon>
        <taxon>Mobiluncus</taxon>
    </lineage>
</organism>
<dbReference type="InterPro" id="IPR000600">
    <property type="entry name" value="ROK"/>
</dbReference>
<dbReference type="Proteomes" id="UP000250245">
    <property type="component" value="Unassembled WGS sequence"/>
</dbReference>
<feature type="compositionally biased region" description="Polar residues" evidence="2">
    <location>
        <begin position="11"/>
        <end position="24"/>
    </location>
</feature>
<dbReference type="EMBL" id="UASJ01000001">
    <property type="protein sequence ID" value="SQB63384.1"/>
    <property type="molecule type" value="Genomic_DNA"/>
</dbReference>
<evidence type="ECO:0000256" key="2">
    <source>
        <dbReference type="SAM" id="MobiDB-lite"/>
    </source>
</evidence>
<dbReference type="RefSeq" id="WP_013188816.1">
    <property type="nucleotide sequence ID" value="NZ_UASJ01000001.1"/>
</dbReference>
<reference evidence="4 5" key="1">
    <citation type="submission" date="2018-06" db="EMBL/GenBank/DDBJ databases">
        <authorList>
            <consortium name="Pathogen Informatics"/>
            <person name="Doyle S."/>
        </authorList>
    </citation>
    <scope>NUCLEOTIDE SEQUENCE [LARGE SCALE GENOMIC DNA]</scope>
    <source>
        <strain evidence="4 5">NCTC11820</strain>
    </source>
</reference>
<feature type="region of interest" description="Disordered" evidence="2">
    <location>
        <begin position="1"/>
        <end position="30"/>
    </location>
</feature>
<protein>
    <submittedName>
        <fullName evidence="4">Making large colonies protein</fullName>
    </submittedName>
</protein>
<dbReference type="EMBL" id="UASJ01000006">
    <property type="protein sequence ID" value="SQC01607.1"/>
    <property type="molecule type" value="Genomic_DNA"/>
</dbReference>
<dbReference type="Gene3D" id="1.10.10.10">
    <property type="entry name" value="Winged helix-like DNA-binding domain superfamily/Winged helix DNA-binding domain"/>
    <property type="match status" value="1"/>
</dbReference>
<proteinExistence type="inferred from homology"/>
<dbReference type="PANTHER" id="PTHR18964">
    <property type="entry name" value="ROK (REPRESSOR, ORF, KINASE) FAMILY"/>
    <property type="match status" value="1"/>
</dbReference>
<accession>A0A2X3BIV1</accession>
<dbReference type="Pfam" id="PF00480">
    <property type="entry name" value="ROK"/>
    <property type="match status" value="1"/>
</dbReference>
<dbReference type="AlphaFoldDB" id="A0A2X3BIV1"/>
<comment type="similarity">
    <text evidence="1">Belongs to the ROK (NagC/XylR) family.</text>
</comment>
<dbReference type="InterPro" id="IPR036388">
    <property type="entry name" value="WH-like_DNA-bd_sf"/>
</dbReference>
<evidence type="ECO:0000313" key="4">
    <source>
        <dbReference type="EMBL" id="SQC01607.1"/>
    </source>
</evidence>
<dbReference type="PANTHER" id="PTHR18964:SF149">
    <property type="entry name" value="BIFUNCTIONAL UDP-N-ACETYLGLUCOSAMINE 2-EPIMERASE_N-ACETYLMANNOSAMINE KINASE"/>
    <property type="match status" value="1"/>
</dbReference>
<dbReference type="OMA" id="APNFGHM"/>
<evidence type="ECO:0000256" key="1">
    <source>
        <dbReference type="ARBA" id="ARBA00006479"/>
    </source>
</evidence>
<dbReference type="SUPFAM" id="SSF46785">
    <property type="entry name" value="Winged helix' DNA-binding domain"/>
    <property type="match status" value="1"/>
</dbReference>
<dbReference type="InterPro" id="IPR043129">
    <property type="entry name" value="ATPase_NBD"/>
</dbReference>
<dbReference type="Gene3D" id="3.30.420.40">
    <property type="match status" value="2"/>
</dbReference>
<gene>
    <name evidence="4" type="primary">mlc_4</name>
    <name evidence="3" type="synonym">mlc_1</name>
    <name evidence="3" type="ORF">NCTC11820_00153</name>
    <name evidence="4" type="ORF">NCTC11820_01999</name>
</gene>
<dbReference type="InterPro" id="IPR036390">
    <property type="entry name" value="WH_DNA-bd_sf"/>
</dbReference>
<sequence length="442" mass="48255">MIVPDDEGVNLSRTAKSKNTSLQSADHEVPGMRAESLRNHNLQLLTYRIITGSEVMSRADLAHETGLNRSTVTRLIEHLLDFGIIREGSTRVGPSGRPSIMLTPARRTHGGIGAEVGRDYISACVMDLRGNIIAEQFDQVDVPAYSPQSTLGKLATMVNELTSQIQHSGLSLCGITCGFSGIISSSTSNLHMSPHLGWRNIDLEKHFRSKLHIEVPVDYQNTANLSALAESIARQKTGHELSDFIFISQNSAIGSALVLDGKVSSGLHGWAGEIAHITVSDEDKPCDCGAVGCLDAYIDKANLLERAGLPANAPWEQLFASLHKGNAQVTETVRLCGRYLGRALSTYINLVDVTTIVLGGVLKKLLPYYEDALRDELTRRALCSNWMEIDLQESIVKEGSSLQGAAWNSLLRFLSAPESWQRPTDIALSYFPVDETPTTFID</sequence>